<dbReference type="InterPro" id="IPR016181">
    <property type="entry name" value="Acyl_CoA_acyltransferase"/>
</dbReference>
<reference evidence="1 2" key="1">
    <citation type="submission" date="2019-12" db="EMBL/GenBank/DDBJ databases">
        <title>Isolation and characterization of three novel carbon monoxide-oxidizing members of Halobacteria from salione crusts and soils.</title>
        <authorList>
            <person name="Myers M.R."/>
            <person name="King G.M."/>
        </authorList>
    </citation>
    <scope>NUCLEOTIDE SEQUENCE [LARGE SCALE GENOMIC DNA]</scope>
    <source>
        <strain evidence="1 2">WSH3</strain>
    </source>
</reference>
<proteinExistence type="predicted"/>
<dbReference type="RefSeq" id="WP_159762288.1">
    <property type="nucleotide sequence ID" value="NZ_WUUT01000001.1"/>
</dbReference>
<dbReference type="SUPFAM" id="SSF55729">
    <property type="entry name" value="Acyl-CoA N-acyltransferases (Nat)"/>
    <property type="match status" value="1"/>
</dbReference>
<dbReference type="Proteomes" id="UP000466535">
    <property type="component" value="Unassembled WGS sequence"/>
</dbReference>
<comment type="caution">
    <text evidence="1">The sequence shown here is derived from an EMBL/GenBank/DDBJ whole genome shotgun (WGS) entry which is preliminary data.</text>
</comment>
<gene>
    <name evidence="1" type="ORF">GRX03_00690</name>
</gene>
<dbReference type="EMBL" id="WUUT01000001">
    <property type="protein sequence ID" value="MXR50127.1"/>
    <property type="molecule type" value="Genomic_DNA"/>
</dbReference>
<evidence type="ECO:0000313" key="1">
    <source>
        <dbReference type="EMBL" id="MXR50127.1"/>
    </source>
</evidence>
<accession>A0A6B0SY67</accession>
<keyword evidence="2" id="KW-1185">Reference proteome</keyword>
<evidence type="ECO:0000313" key="2">
    <source>
        <dbReference type="Proteomes" id="UP000466535"/>
    </source>
</evidence>
<protein>
    <recommendedName>
        <fullName evidence="3">N-acetyltransferase domain-containing protein</fullName>
    </recommendedName>
</protein>
<sequence>MELRDALEADAGRLASLTDTPRDVMRNLVHDRTVRIAERDGDIVGFVSYDARDQTIHVTQLEGKESIYDRLLEEPLRFARSEDMAVELLVLETESEIQSVAAEMGFDRIGPGPRFEGEPTVRFRAEDL</sequence>
<organism evidence="1 2">
    <name type="scientific">Halovenus carboxidivorans</name>
    <dbReference type="NCBI Taxonomy" id="2692199"/>
    <lineage>
        <taxon>Archaea</taxon>
        <taxon>Methanobacteriati</taxon>
        <taxon>Methanobacteriota</taxon>
        <taxon>Stenosarchaea group</taxon>
        <taxon>Halobacteria</taxon>
        <taxon>Halobacteriales</taxon>
        <taxon>Haloarculaceae</taxon>
        <taxon>Halovenus</taxon>
    </lineage>
</organism>
<dbReference type="Gene3D" id="3.40.630.30">
    <property type="match status" value="1"/>
</dbReference>
<dbReference type="OrthoDB" id="212869at2157"/>
<dbReference type="AlphaFoldDB" id="A0A6B0SY67"/>
<evidence type="ECO:0008006" key="3">
    <source>
        <dbReference type="Google" id="ProtNLM"/>
    </source>
</evidence>
<name>A0A6B0SY67_9EURY</name>